<dbReference type="EMBL" id="CP150637">
    <property type="protein sequence ID" value="WZW87886.1"/>
    <property type="molecule type" value="Genomic_DNA"/>
</dbReference>
<proteinExistence type="predicted"/>
<gene>
    <name evidence="1" type="ORF">WMO13_00460</name>
</gene>
<keyword evidence="2" id="KW-1185">Reference proteome</keyword>
<evidence type="ECO:0000313" key="2">
    <source>
        <dbReference type="Proteomes" id="UP001449178"/>
    </source>
</evidence>
<organism evidence="1 2">
    <name type="scientific">Ignatzschineria larvae DSM 13226</name>
    <dbReference type="NCBI Taxonomy" id="1111732"/>
    <lineage>
        <taxon>Bacteria</taxon>
        <taxon>Pseudomonadati</taxon>
        <taxon>Pseudomonadota</taxon>
        <taxon>Gammaproteobacteria</taxon>
        <taxon>Cardiobacteriales</taxon>
        <taxon>Ignatzschineriaceae</taxon>
        <taxon>Ignatzschineria</taxon>
    </lineage>
</organism>
<sequence length="79" mass="9063">MRKLSHRILNWSNNMISFPDIPTISSHCTDYLSSIQPAKVKLRSAEEDMQIVAEDISQATAEVLARYGDDRDNKRSIKR</sequence>
<dbReference type="RefSeq" id="WP_026879423.1">
    <property type="nucleotide sequence ID" value="NZ_AZOD01000043.1"/>
</dbReference>
<protein>
    <submittedName>
        <fullName evidence="1">Uncharacterized protein</fullName>
    </submittedName>
</protein>
<accession>A0ABZ3BZA9</accession>
<reference evidence="1 2" key="1">
    <citation type="submission" date="2024-03" db="EMBL/GenBank/DDBJ databases">
        <title>Complete Genome Sequence and Annotation of Ignatzschineria larvae DSM 13226.</title>
        <authorList>
            <person name="Cantrell E."/>
            <person name="Burcham Z.M."/>
        </authorList>
    </citation>
    <scope>NUCLEOTIDE SEQUENCE [LARGE SCALE GENOMIC DNA]</scope>
    <source>
        <strain evidence="1 2">DSM 13226</strain>
    </source>
</reference>
<evidence type="ECO:0000313" key="1">
    <source>
        <dbReference type="EMBL" id="WZW87886.1"/>
    </source>
</evidence>
<dbReference type="Proteomes" id="UP001449178">
    <property type="component" value="Chromosome"/>
</dbReference>
<name>A0ABZ3BZA9_9GAMM</name>